<geneLocation type="plasmid" evidence="2 3">
    <name>unnamed1</name>
</geneLocation>
<organism evidence="2 3">
    <name type="scientific">Streptomyces laculatispora</name>
    <dbReference type="NCBI Taxonomy" id="887464"/>
    <lineage>
        <taxon>Bacteria</taxon>
        <taxon>Bacillati</taxon>
        <taxon>Actinomycetota</taxon>
        <taxon>Actinomycetes</taxon>
        <taxon>Kitasatosporales</taxon>
        <taxon>Streptomycetaceae</taxon>
        <taxon>Streptomyces</taxon>
    </lineage>
</organism>
<gene>
    <name evidence="2" type="ORF">P8A22_38100</name>
</gene>
<feature type="compositionally biased region" description="Pro residues" evidence="1">
    <location>
        <begin position="237"/>
        <end position="247"/>
    </location>
</feature>
<keyword evidence="3" id="KW-1185">Reference proteome</keyword>
<evidence type="ECO:0000313" key="3">
    <source>
        <dbReference type="Proteomes" id="UP001229952"/>
    </source>
</evidence>
<sequence length="318" mass="34915">MTHIYAFRDINGQWHGDPDAAPANPADKPSRGWLTYQPVPGTPEADSPFAGQTLAVLYGVTELEPGPVIYQLDSGGRFQATWYVHTLLATPVGSAVIPPQRLDQPPTPSLENSLTQNGRLYALTATRDANGNLTTEITVTNNHGEIQAELRGTLNLTDLQPLARLLHATTPNPAPPTGSHERTWSPADSTRLANRFCEERDFGVLSEEFNCRRNDVYRRLLELELIAPPAQRRPGQPTQPQPAPTPSPVLQQRRLQHSNSHARWTEQEEAELARHCANGASVAQLSQEFGRSELAIESRLLKIGAEGPAADLARFKAL</sequence>
<name>A0ABY9IFD6_9ACTN</name>
<feature type="region of interest" description="Disordered" evidence="1">
    <location>
        <begin position="15"/>
        <end position="47"/>
    </location>
</feature>
<evidence type="ECO:0000256" key="1">
    <source>
        <dbReference type="SAM" id="MobiDB-lite"/>
    </source>
</evidence>
<proteinExistence type="predicted"/>
<keyword evidence="2" id="KW-0614">Plasmid</keyword>
<protein>
    <submittedName>
        <fullName evidence="2">Uncharacterized protein</fullName>
    </submittedName>
</protein>
<dbReference type="Proteomes" id="UP001229952">
    <property type="component" value="Plasmid unnamed1"/>
</dbReference>
<reference evidence="2 3" key="1">
    <citation type="submission" date="2023-03" db="EMBL/GenBank/DDBJ databases">
        <title>Isolation and description of six Streptomyces strains from soil environments, able to metabolize different microbial glucans.</title>
        <authorList>
            <person name="Widen T."/>
            <person name="Larsbrink J."/>
        </authorList>
    </citation>
    <scope>NUCLEOTIDE SEQUENCE [LARGE SCALE GENOMIC DNA]</scope>
    <source>
        <strain evidence="2 3">Mut2</strain>
        <plasmid evidence="2 3">unnamed1</plasmid>
    </source>
</reference>
<accession>A0ABY9IFD6</accession>
<dbReference type="RefSeq" id="WP_306092783.1">
    <property type="nucleotide sequence ID" value="NZ_CP120993.1"/>
</dbReference>
<feature type="region of interest" description="Disordered" evidence="1">
    <location>
        <begin position="228"/>
        <end position="270"/>
    </location>
</feature>
<dbReference type="EMBL" id="CP120993">
    <property type="protein sequence ID" value="WLQ45637.1"/>
    <property type="molecule type" value="Genomic_DNA"/>
</dbReference>
<evidence type="ECO:0000313" key="2">
    <source>
        <dbReference type="EMBL" id="WLQ45637.1"/>
    </source>
</evidence>